<dbReference type="Gene3D" id="3.40.350.10">
    <property type="entry name" value="Creatinase/prolidase N-terminal domain"/>
    <property type="match status" value="1"/>
</dbReference>
<dbReference type="PROSITE" id="PS00491">
    <property type="entry name" value="PROLINE_PEPTIDASE"/>
    <property type="match status" value="1"/>
</dbReference>
<evidence type="ECO:0000313" key="7">
    <source>
        <dbReference type="Proteomes" id="UP000216024"/>
    </source>
</evidence>
<sequence length="359" mass="40963">MKKERLNRILGNMDKHNIEQLIITCPDSIFYLLEEWIHPGERMLALFLNKTEKPKLIINELFPMQRDLGVDLVIYNDTENPVDYLGELINEETVMGIDKEWPSRFLIELLSQKEGLRVINSSIVVDEVRMIKDKEELDLMRKASEINDKAMGELLEYVKEGKHTESQLGKILETIYAKYDTHGFSFSPLICYGENAAEPHHSSDDTALEENSSIIIDIGCFSKNYASDMTRSFFYGEPSEEYKKIYELVREANKAGIEAVKPGVKFSHIDKAARKVIEDGGYGKYFTHRTGHNIGINVHEFPDVSSVNDMVVEEGMVFSIEPGIYLTGKYGVRIEDLVVVTKDGCEVLNNYSKELSIIK</sequence>
<evidence type="ECO:0000256" key="1">
    <source>
        <dbReference type="ARBA" id="ARBA00022723"/>
    </source>
</evidence>
<name>A0A267MP68_9FIRM</name>
<accession>A0A267MP68</accession>
<comment type="caution">
    <text evidence="6">The sequence shown here is derived from an EMBL/GenBank/DDBJ whole genome shotgun (WGS) entry which is preliminary data.</text>
</comment>
<evidence type="ECO:0000256" key="2">
    <source>
        <dbReference type="ARBA" id="ARBA00022801"/>
    </source>
</evidence>
<feature type="domain" description="Creatinase N-terminal" evidence="5">
    <location>
        <begin position="5"/>
        <end position="131"/>
    </location>
</feature>
<gene>
    <name evidence="6" type="ORF">CCE28_03865</name>
</gene>
<comment type="similarity">
    <text evidence="3">Belongs to the peptidase M24B family.</text>
</comment>
<dbReference type="RefSeq" id="WP_095131163.1">
    <property type="nucleotide sequence ID" value="NZ_NIBG01000002.1"/>
</dbReference>
<dbReference type="GO" id="GO:0046872">
    <property type="term" value="F:metal ion binding"/>
    <property type="evidence" value="ECO:0007669"/>
    <property type="project" value="UniProtKB-KW"/>
</dbReference>
<keyword evidence="2" id="KW-0378">Hydrolase</keyword>
<evidence type="ECO:0000259" key="5">
    <source>
        <dbReference type="Pfam" id="PF01321"/>
    </source>
</evidence>
<dbReference type="OrthoDB" id="9806388at2"/>
<protein>
    <submittedName>
        <fullName evidence="6">Peptidase M24 family protein</fullName>
    </submittedName>
</protein>
<organism evidence="6 7">
    <name type="scientific">Anaeromicrobium sediminis</name>
    <dbReference type="NCBI Taxonomy" id="1478221"/>
    <lineage>
        <taxon>Bacteria</taxon>
        <taxon>Bacillati</taxon>
        <taxon>Bacillota</taxon>
        <taxon>Clostridia</taxon>
        <taxon>Peptostreptococcales</taxon>
        <taxon>Thermotaleaceae</taxon>
        <taxon>Anaeromicrobium</taxon>
    </lineage>
</organism>
<dbReference type="Pfam" id="PF01321">
    <property type="entry name" value="Creatinase_N"/>
    <property type="match status" value="1"/>
</dbReference>
<dbReference type="PANTHER" id="PTHR46112:SF3">
    <property type="entry name" value="AMINOPEPTIDASE YPDF"/>
    <property type="match status" value="1"/>
</dbReference>
<dbReference type="PANTHER" id="PTHR46112">
    <property type="entry name" value="AMINOPEPTIDASE"/>
    <property type="match status" value="1"/>
</dbReference>
<dbReference type="SUPFAM" id="SSF53092">
    <property type="entry name" value="Creatinase/prolidase N-terminal domain"/>
    <property type="match status" value="1"/>
</dbReference>
<feature type="domain" description="Peptidase M24" evidence="4">
    <location>
        <begin position="139"/>
        <end position="342"/>
    </location>
</feature>
<dbReference type="InterPro" id="IPR001131">
    <property type="entry name" value="Peptidase_M24B_aminopep-P_CS"/>
</dbReference>
<proteinExistence type="inferred from homology"/>
<dbReference type="InterPro" id="IPR050659">
    <property type="entry name" value="Peptidase_M24B"/>
</dbReference>
<dbReference type="Pfam" id="PF00557">
    <property type="entry name" value="Peptidase_M24"/>
    <property type="match status" value="1"/>
</dbReference>
<dbReference type="GO" id="GO:0016787">
    <property type="term" value="F:hydrolase activity"/>
    <property type="evidence" value="ECO:0007669"/>
    <property type="project" value="UniProtKB-KW"/>
</dbReference>
<keyword evidence="7" id="KW-1185">Reference proteome</keyword>
<evidence type="ECO:0000256" key="3">
    <source>
        <dbReference type="RuleBase" id="RU000590"/>
    </source>
</evidence>
<dbReference type="SUPFAM" id="SSF55920">
    <property type="entry name" value="Creatinase/aminopeptidase"/>
    <property type="match status" value="1"/>
</dbReference>
<dbReference type="EMBL" id="NIBG01000002">
    <property type="protein sequence ID" value="PAB60685.1"/>
    <property type="molecule type" value="Genomic_DNA"/>
</dbReference>
<dbReference type="CDD" id="cd01092">
    <property type="entry name" value="APP-like"/>
    <property type="match status" value="1"/>
</dbReference>
<dbReference type="AlphaFoldDB" id="A0A267MP68"/>
<keyword evidence="1 3" id="KW-0479">Metal-binding</keyword>
<dbReference type="InterPro" id="IPR029149">
    <property type="entry name" value="Creatin/AminoP/Spt16_N"/>
</dbReference>
<dbReference type="InterPro" id="IPR000587">
    <property type="entry name" value="Creatinase_N"/>
</dbReference>
<dbReference type="Gene3D" id="3.90.230.10">
    <property type="entry name" value="Creatinase/methionine aminopeptidase superfamily"/>
    <property type="match status" value="1"/>
</dbReference>
<evidence type="ECO:0000259" key="4">
    <source>
        <dbReference type="Pfam" id="PF00557"/>
    </source>
</evidence>
<dbReference type="Proteomes" id="UP000216024">
    <property type="component" value="Unassembled WGS sequence"/>
</dbReference>
<evidence type="ECO:0000313" key="6">
    <source>
        <dbReference type="EMBL" id="PAB60685.1"/>
    </source>
</evidence>
<reference evidence="6 7" key="1">
    <citation type="submission" date="2017-06" db="EMBL/GenBank/DDBJ databases">
        <title>Draft genome sequence of anaerobic fermentative bacterium Anaeromicrobium sediminis DY2726D isolated from West Pacific Ocean sediments.</title>
        <authorList>
            <person name="Zeng X."/>
        </authorList>
    </citation>
    <scope>NUCLEOTIDE SEQUENCE [LARGE SCALE GENOMIC DNA]</scope>
    <source>
        <strain evidence="6 7">DY2726D</strain>
    </source>
</reference>
<dbReference type="InterPro" id="IPR036005">
    <property type="entry name" value="Creatinase/aminopeptidase-like"/>
</dbReference>
<dbReference type="InterPro" id="IPR000994">
    <property type="entry name" value="Pept_M24"/>
</dbReference>